<dbReference type="Proteomes" id="UP000054279">
    <property type="component" value="Unassembled WGS sequence"/>
</dbReference>
<name>A0A0C9VKB8_SPHS4</name>
<evidence type="ECO:0000256" key="1">
    <source>
        <dbReference type="SAM" id="MobiDB-lite"/>
    </source>
</evidence>
<dbReference type="HOGENOM" id="CLU_700515_0_0_1"/>
<organism evidence="2 3">
    <name type="scientific">Sphaerobolus stellatus (strain SS14)</name>
    <dbReference type="NCBI Taxonomy" id="990650"/>
    <lineage>
        <taxon>Eukaryota</taxon>
        <taxon>Fungi</taxon>
        <taxon>Dikarya</taxon>
        <taxon>Basidiomycota</taxon>
        <taxon>Agaricomycotina</taxon>
        <taxon>Agaricomycetes</taxon>
        <taxon>Phallomycetidae</taxon>
        <taxon>Geastrales</taxon>
        <taxon>Sphaerobolaceae</taxon>
        <taxon>Sphaerobolus</taxon>
    </lineage>
</organism>
<evidence type="ECO:0000313" key="2">
    <source>
        <dbReference type="EMBL" id="KIJ42112.1"/>
    </source>
</evidence>
<proteinExistence type="predicted"/>
<feature type="compositionally biased region" description="Low complexity" evidence="1">
    <location>
        <begin position="175"/>
        <end position="186"/>
    </location>
</feature>
<feature type="region of interest" description="Disordered" evidence="1">
    <location>
        <begin position="31"/>
        <end position="54"/>
    </location>
</feature>
<sequence length="394" mass="45388">MGSLNNESVRRKNARILYDLVGTSRWPNMYKSKNTLKPRESHTKASSSNIVSSKDIRDLHDKVHPRVQIKASRLLKGSGRKSGKSVRSTKLAKRLDDLTSGNKYSSTCPNTRESLIKVMDDIRADLNERTTREIDIEEMDVKVRRFESYSNMEKVVQRHSQETSSYESESDDELLLTPTSSNSSTLDGQSPSRTPGNDYDENVQVPSSNSIKFFSRLLVWLLYSKSLLTLEELGAAIVHKPGCADNLRDLRPIRPDELLDLYGDYIMVIDNSETESVVQLADHTFIEYHTSEDPALSQLRKHIPDMHYYMASICTDYLTTTVIPSRNMDTEELDSTMRKYPFITHALRFWAEYVGQLDDDRKEELENRFTVACEENTYLWNNLSRITDRHLYAF</sequence>
<evidence type="ECO:0000313" key="3">
    <source>
        <dbReference type="Proteomes" id="UP000054279"/>
    </source>
</evidence>
<dbReference type="EMBL" id="KN837132">
    <property type="protein sequence ID" value="KIJ42112.1"/>
    <property type="molecule type" value="Genomic_DNA"/>
</dbReference>
<feature type="region of interest" description="Disordered" evidence="1">
    <location>
        <begin position="152"/>
        <end position="203"/>
    </location>
</feature>
<accession>A0A0C9VKB8</accession>
<protein>
    <submittedName>
        <fullName evidence="2">Uncharacterized protein</fullName>
    </submittedName>
</protein>
<keyword evidence="3" id="KW-1185">Reference proteome</keyword>
<dbReference type="AlphaFoldDB" id="A0A0C9VKB8"/>
<gene>
    <name evidence="2" type="ORF">M422DRAFT_48333</name>
</gene>
<reference evidence="2 3" key="1">
    <citation type="submission" date="2014-06" db="EMBL/GenBank/DDBJ databases">
        <title>Evolutionary Origins and Diversification of the Mycorrhizal Mutualists.</title>
        <authorList>
            <consortium name="DOE Joint Genome Institute"/>
            <consortium name="Mycorrhizal Genomics Consortium"/>
            <person name="Kohler A."/>
            <person name="Kuo A."/>
            <person name="Nagy L.G."/>
            <person name="Floudas D."/>
            <person name="Copeland A."/>
            <person name="Barry K.W."/>
            <person name="Cichocki N."/>
            <person name="Veneault-Fourrey C."/>
            <person name="LaButti K."/>
            <person name="Lindquist E.A."/>
            <person name="Lipzen A."/>
            <person name="Lundell T."/>
            <person name="Morin E."/>
            <person name="Murat C."/>
            <person name="Riley R."/>
            <person name="Ohm R."/>
            <person name="Sun H."/>
            <person name="Tunlid A."/>
            <person name="Henrissat B."/>
            <person name="Grigoriev I.V."/>
            <person name="Hibbett D.S."/>
            <person name="Martin F."/>
        </authorList>
    </citation>
    <scope>NUCLEOTIDE SEQUENCE [LARGE SCALE GENOMIC DNA]</scope>
    <source>
        <strain evidence="2 3">SS14</strain>
    </source>
</reference>